<sequence length="295" mass="34228">MLDEAHQSSFSIHPGSVKMYKDLKPMYWWPGMKVAITDYVSRCLTCQKVKVEHQAPTVRKNMSSDILAELYIREVIRLQGVLISIVSDRDPKFTSQFWKSLQKALGTRVNLSMAFHLQTDGQSERVIRILEDMLRACLIDFGRNWEKNIPLVEFAYNNSYQTSIQMAPFEALYGQRCRTPICWSKLGENKVLGPQMIQDTEKQFQIIHDRLIQAFDRKKAYADTKRFGKKGKLSPRYIGLFEVLEKVGPVAYPITLPPEFDKIHNVFHVSMLRKYRSDPSHVLEPEEVELNPDLT</sequence>
<dbReference type="PROSITE" id="PS50994">
    <property type="entry name" value="INTEGRASE"/>
    <property type="match status" value="1"/>
</dbReference>
<gene>
    <name evidence="2" type="ORF">V6N11_049747</name>
</gene>
<dbReference type="EMBL" id="JBBPBN010000007">
    <property type="protein sequence ID" value="KAK9033560.1"/>
    <property type="molecule type" value="Genomic_DNA"/>
</dbReference>
<feature type="domain" description="Integrase catalytic" evidence="1">
    <location>
        <begin position="10"/>
        <end position="176"/>
    </location>
</feature>
<organism evidence="2 3">
    <name type="scientific">Hibiscus sabdariffa</name>
    <name type="common">roselle</name>
    <dbReference type="NCBI Taxonomy" id="183260"/>
    <lineage>
        <taxon>Eukaryota</taxon>
        <taxon>Viridiplantae</taxon>
        <taxon>Streptophyta</taxon>
        <taxon>Embryophyta</taxon>
        <taxon>Tracheophyta</taxon>
        <taxon>Spermatophyta</taxon>
        <taxon>Magnoliopsida</taxon>
        <taxon>eudicotyledons</taxon>
        <taxon>Gunneridae</taxon>
        <taxon>Pentapetalae</taxon>
        <taxon>rosids</taxon>
        <taxon>malvids</taxon>
        <taxon>Malvales</taxon>
        <taxon>Malvaceae</taxon>
        <taxon>Malvoideae</taxon>
        <taxon>Hibiscus</taxon>
    </lineage>
</organism>
<reference evidence="2 3" key="1">
    <citation type="journal article" date="2024" name="G3 (Bethesda)">
        <title>Genome assembly of Hibiscus sabdariffa L. provides insights into metabolisms of medicinal natural products.</title>
        <authorList>
            <person name="Kim T."/>
        </authorList>
    </citation>
    <scope>NUCLEOTIDE SEQUENCE [LARGE SCALE GENOMIC DNA]</scope>
    <source>
        <strain evidence="2">TK-2024</strain>
        <tissue evidence="2">Old leaves</tissue>
    </source>
</reference>
<name>A0ABR2T8D7_9ROSI</name>
<dbReference type="PANTHER" id="PTHR45835:SF99">
    <property type="entry name" value="CHROMO DOMAIN-CONTAINING PROTEIN-RELATED"/>
    <property type="match status" value="1"/>
</dbReference>
<dbReference type="InterPro" id="IPR036397">
    <property type="entry name" value="RNaseH_sf"/>
</dbReference>
<dbReference type="Gene3D" id="3.30.420.10">
    <property type="entry name" value="Ribonuclease H-like superfamily/Ribonuclease H"/>
    <property type="match status" value="1"/>
</dbReference>
<accession>A0ABR2T8D7</accession>
<evidence type="ECO:0000259" key="1">
    <source>
        <dbReference type="PROSITE" id="PS50994"/>
    </source>
</evidence>
<dbReference type="InterPro" id="IPR012337">
    <property type="entry name" value="RNaseH-like_sf"/>
</dbReference>
<dbReference type="SUPFAM" id="SSF53098">
    <property type="entry name" value="Ribonuclease H-like"/>
    <property type="match status" value="1"/>
</dbReference>
<protein>
    <recommendedName>
        <fullName evidence="1">Integrase catalytic domain-containing protein</fullName>
    </recommendedName>
</protein>
<dbReference type="InterPro" id="IPR001584">
    <property type="entry name" value="Integrase_cat-core"/>
</dbReference>
<dbReference type="InterPro" id="IPR056924">
    <property type="entry name" value="SH3_Tf2-1"/>
</dbReference>
<dbReference type="InterPro" id="IPR041588">
    <property type="entry name" value="Integrase_H2C2"/>
</dbReference>
<evidence type="ECO:0000313" key="2">
    <source>
        <dbReference type="EMBL" id="KAK9033560.1"/>
    </source>
</evidence>
<dbReference type="Pfam" id="PF24626">
    <property type="entry name" value="SH3_Tf2-1"/>
    <property type="match status" value="1"/>
</dbReference>
<evidence type="ECO:0000313" key="3">
    <source>
        <dbReference type="Proteomes" id="UP001396334"/>
    </source>
</evidence>
<dbReference type="Proteomes" id="UP001396334">
    <property type="component" value="Unassembled WGS sequence"/>
</dbReference>
<proteinExistence type="predicted"/>
<comment type="caution">
    <text evidence="2">The sequence shown here is derived from an EMBL/GenBank/DDBJ whole genome shotgun (WGS) entry which is preliminary data.</text>
</comment>
<keyword evidence="3" id="KW-1185">Reference proteome</keyword>
<dbReference type="Pfam" id="PF17921">
    <property type="entry name" value="Integrase_H2C2"/>
    <property type="match status" value="1"/>
</dbReference>
<dbReference type="PANTHER" id="PTHR45835">
    <property type="entry name" value="YALI0A06105P"/>
    <property type="match status" value="1"/>
</dbReference>